<reference evidence="2" key="1">
    <citation type="submission" date="2019-08" db="EMBL/GenBank/DDBJ databases">
        <authorList>
            <person name="Busch A."/>
        </authorList>
    </citation>
    <scope>NUCLEOTIDE SEQUENCE</scope>
    <source>
        <strain evidence="3">15T0085</strain>
        <strain evidence="2">17T1429</strain>
    </source>
</reference>
<accession>A0A0B6CYN1</accession>
<evidence type="ECO:0000313" key="2">
    <source>
        <dbReference type="EMBL" id="NDR89623.1"/>
    </source>
</evidence>
<evidence type="ECO:0000259" key="1">
    <source>
        <dbReference type="PROSITE" id="PS50943"/>
    </source>
</evidence>
<dbReference type="KEGG" id="ftz:CH68_1210"/>
<protein>
    <submittedName>
        <fullName evidence="2">Helix-turn-helix transcriptional regulator</fullName>
    </submittedName>
</protein>
<dbReference type="AlphaFoldDB" id="A0A0B6CYN1"/>
<dbReference type="SUPFAM" id="SSF47413">
    <property type="entry name" value="lambda repressor-like DNA-binding domains"/>
    <property type="match status" value="1"/>
</dbReference>
<dbReference type="KEGG" id="ftc:DA46_1665"/>
<dbReference type="PROSITE" id="PS50943">
    <property type="entry name" value="HTH_CROC1"/>
    <property type="match status" value="1"/>
</dbReference>
<gene>
    <name evidence="3" type="ORF">FWI86_07200</name>
    <name evidence="2" type="ORF">FWJ04_08595</name>
</gene>
<dbReference type="NCBIfam" id="TIGR03070">
    <property type="entry name" value="couple_hipB"/>
    <property type="match status" value="1"/>
</dbReference>
<evidence type="ECO:0000313" key="3">
    <source>
        <dbReference type="EMBL" id="NDS68794.1"/>
    </source>
</evidence>
<dbReference type="EMBL" id="JAAGJP010000050">
    <property type="protein sequence ID" value="NDS68794.1"/>
    <property type="molecule type" value="Genomic_DNA"/>
</dbReference>
<dbReference type="Pfam" id="PF01381">
    <property type="entry name" value="HTH_3"/>
    <property type="match status" value="1"/>
</dbReference>
<name>A0A0B6CYN1_FRATU</name>
<dbReference type="RefSeq" id="WP_003016100.1">
    <property type="nucleotide sequence ID" value="NZ_AP023459.1"/>
</dbReference>
<dbReference type="InterPro" id="IPR017507">
    <property type="entry name" value="Tscrpt_reg_HipB-like"/>
</dbReference>
<dbReference type="InterPro" id="IPR001387">
    <property type="entry name" value="Cro/C1-type_HTH"/>
</dbReference>
<dbReference type="SMART" id="SM00530">
    <property type="entry name" value="HTH_XRE"/>
    <property type="match status" value="1"/>
</dbReference>
<dbReference type="OMA" id="PTCQIGK"/>
<dbReference type="HOGENOM" id="CLU_066192_47_3_6"/>
<dbReference type="EMBL" id="JAAGKH010000088">
    <property type="protein sequence ID" value="NDR89623.1"/>
    <property type="molecule type" value="Genomic_DNA"/>
</dbReference>
<sequence>MQKNIFNTKDLGLLIRKARKKQGLTQADLSGISGLGTRFIGEVENGKNTAHIGKVIQLASSLGLVISVGCDWMED</sequence>
<organism evidence="2">
    <name type="scientific">Francisella tularensis subsp. holarctica</name>
    <dbReference type="NCBI Taxonomy" id="119857"/>
    <lineage>
        <taxon>Bacteria</taxon>
        <taxon>Pseudomonadati</taxon>
        <taxon>Pseudomonadota</taxon>
        <taxon>Gammaproteobacteria</taxon>
        <taxon>Thiotrichales</taxon>
        <taxon>Francisellaceae</taxon>
        <taxon>Francisella</taxon>
    </lineage>
</organism>
<dbReference type="GO" id="GO:0003677">
    <property type="term" value="F:DNA binding"/>
    <property type="evidence" value="ECO:0007669"/>
    <property type="project" value="InterPro"/>
</dbReference>
<comment type="caution">
    <text evidence="2">The sequence shown here is derived from an EMBL/GenBank/DDBJ whole genome shotgun (WGS) entry which is preliminary data.</text>
</comment>
<feature type="domain" description="HTH cro/C1-type" evidence="1">
    <location>
        <begin position="15"/>
        <end position="68"/>
    </location>
</feature>
<dbReference type="KEGG" id="ftv:CH67_1479"/>
<dbReference type="InterPro" id="IPR010982">
    <property type="entry name" value="Lambda_DNA-bd_dom_sf"/>
</dbReference>
<dbReference type="Gene3D" id="1.10.260.40">
    <property type="entry name" value="lambda repressor-like DNA-binding domains"/>
    <property type="match status" value="1"/>
</dbReference>
<reference evidence="2" key="2">
    <citation type="submission" date="2020-02" db="EMBL/GenBank/DDBJ databases">
        <title>Using affinity propagation clustering for identifying bacterial clades and subclades with whole-genome sequences of Francisella tularensis.</title>
        <authorList>
            <person name="Homeier-Bachmann T."/>
            <person name="Abdel-Glil M.Y."/>
            <person name="Hackbart A."/>
            <person name="Hotzel H."/>
            <person name="Tomaso H."/>
        </authorList>
    </citation>
    <scope>NUCLEOTIDE SEQUENCE</scope>
    <source>
        <strain evidence="3">15T0085</strain>
        <strain evidence="2">17T1429</strain>
    </source>
</reference>
<proteinExistence type="predicted"/>
<dbReference type="eggNOG" id="COG1396">
    <property type="taxonomic scope" value="Bacteria"/>
</dbReference>
<dbReference type="CDD" id="cd00093">
    <property type="entry name" value="HTH_XRE"/>
    <property type="match status" value="1"/>
</dbReference>